<dbReference type="CDD" id="cd03017">
    <property type="entry name" value="PRX_BCP"/>
    <property type="match status" value="1"/>
</dbReference>
<evidence type="ECO:0000259" key="6">
    <source>
        <dbReference type="PROSITE" id="PS51352"/>
    </source>
</evidence>
<evidence type="ECO:0000256" key="4">
    <source>
        <dbReference type="ARBA" id="ARBA00023157"/>
    </source>
</evidence>
<protein>
    <submittedName>
        <fullName evidence="7">Thiol-specific antioxidant-like protein/peroxidoxin BcpB</fullName>
    </submittedName>
</protein>
<evidence type="ECO:0000256" key="5">
    <source>
        <dbReference type="ARBA" id="ARBA00023284"/>
    </source>
</evidence>
<dbReference type="InterPro" id="IPR013766">
    <property type="entry name" value="Thioredoxin_domain"/>
</dbReference>
<keyword evidence="4" id="KW-1015">Disulfide bond</keyword>
<dbReference type="GO" id="GO:0008379">
    <property type="term" value="F:thioredoxin peroxidase activity"/>
    <property type="evidence" value="ECO:0007669"/>
    <property type="project" value="TreeGrafter"/>
</dbReference>
<feature type="domain" description="Thioredoxin" evidence="6">
    <location>
        <begin position="56"/>
        <end position="220"/>
    </location>
</feature>
<organism evidence="7 8">
    <name type="scientific">Arthrobacter crystallopoietes BAB-32</name>
    <dbReference type="NCBI Taxonomy" id="1246476"/>
    <lineage>
        <taxon>Bacteria</taxon>
        <taxon>Bacillati</taxon>
        <taxon>Actinomycetota</taxon>
        <taxon>Actinomycetes</taxon>
        <taxon>Micrococcales</taxon>
        <taxon>Micrococcaceae</taxon>
        <taxon>Crystallibacter</taxon>
    </lineage>
</organism>
<sequence length="223" mass="24441">MHCTIALLTARRALLAQRLQDGAERYFKSLETADMTDFSILPEGLPVPTDDGAASHLPGAAVPALTLAATDGRHVNLAELGPGRSIIYLYPLTGRPGVDLPAGWDEIPGARGCSTEACDFRDHFKELADAGATNVFGLSSQDTAYQQEVVERLKLPFPMLSDEWFALQEALDLPVFSAPGHEKLYARLTLVVLDGLIEHAFYPIFPPNEHARQVLEWLEAHPR</sequence>
<dbReference type="GO" id="GO:0005737">
    <property type="term" value="C:cytoplasm"/>
    <property type="evidence" value="ECO:0007669"/>
    <property type="project" value="TreeGrafter"/>
</dbReference>
<keyword evidence="1" id="KW-0575">Peroxidase</keyword>
<dbReference type="PANTHER" id="PTHR42801">
    <property type="entry name" value="THIOREDOXIN-DEPENDENT PEROXIDE REDUCTASE"/>
    <property type="match status" value="1"/>
</dbReference>
<gene>
    <name evidence="7" type="ORF">D477_012855</name>
</gene>
<accession>N1UTX4</accession>
<dbReference type="InterPro" id="IPR050924">
    <property type="entry name" value="Peroxiredoxin_BCP/PrxQ"/>
</dbReference>
<dbReference type="PROSITE" id="PS51352">
    <property type="entry name" value="THIOREDOXIN_2"/>
    <property type="match status" value="1"/>
</dbReference>
<dbReference type="SUPFAM" id="SSF52833">
    <property type="entry name" value="Thioredoxin-like"/>
    <property type="match status" value="1"/>
</dbReference>
<comment type="caution">
    <text evidence="7">The sequence shown here is derived from an EMBL/GenBank/DDBJ whole genome shotgun (WGS) entry which is preliminary data.</text>
</comment>
<proteinExistence type="predicted"/>
<evidence type="ECO:0000313" key="8">
    <source>
        <dbReference type="Proteomes" id="UP000010729"/>
    </source>
</evidence>
<dbReference type="GO" id="GO:0034599">
    <property type="term" value="P:cellular response to oxidative stress"/>
    <property type="evidence" value="ECO:0007669"/>
    <property type="project" value="TreeGrafter"/>
</dbReference>
<keyword evidence="8" id="KW-1185">Reference proteome</keyword>
<keyword evidence="5" id="KW-0676">Redox-active center</keyword>
<dbReference type="Gene3D" id="3.40.30.10">
    <property type="entry name" value="Glutaredoxin"/>
    <property type="match status" value="1"/>
</dbReference>
<dbReference type="PANTHER" id="PTHR42801:SF21">
    <property type="entry name" value="BCPB PROTEIN"/>
    <property type="match status" value="1"/>
</dbReference>
<reference evidence="7 8" key="1">
    <citation type="journal article" date="2013" name="Genome Announc.">
        <title>Draft Genome Sequence of Arthrobacter crystallopoietes Strain BAB-32, Revealing Genes for Bioremediation.</title>
        <authorList>
            <person name="Joshi M.N."/>
            <person name="Pandit A.S."/>
            <person name="Sharma A."/>
            <person name="Pandya R.V."/>
            <person name="Desai S.M."/>
            <person name="Saxena A.K."/>
            <person name="Bagatharia S.B."/>
        </authorList>
    </citation>
    <scope>NUCLEOTIDE SEQUENCE [LARGE SCALE GENOMIC DNA]</scope>
    <source>
        <strain evidence="7 8">BAB-32</strain>
    </source>
</reference>
<dbReference type="RefSeq" id="WP_005269625.1">
    <property type="nucleotide sequence ID" value="NZ_ANPE02000150.1"/>
</dbReference>
<keyword evidence="2" id="KW-0049">Antioxidant</keyword>
<dbReference type="Proteomes" id="UP000010729">
    <property type="component" value="Unassembled WGS sequence"/>
</dbReference>
<dbReference type="AlphaFoldDB" id="N1UTX4"/>
<keyword evidence="3" id="KW-0560">Oxidoreductase</keyword>
<dbReference type="EMBL" id="ANPE02000150">
    <property type="protein sequence ID" value="EMY33856.1"/>
    <property type="molecule type" value="Genomic_DNA"/>
</dbReference>
<dbReference type="GO" id="GO:0045454">
    <property type="term" value="P:cell redox homeostasis"/>
    <property type="evidence" value="ECO:0007669"/>
    <property type="project" value="TreeGrafter"/>
</dbReference>
<evidence type="ECO:0000256" key="3">
    <source>
        <dbReference type="ARBA" id="ARBA00023002"/>
    </source>
</evidence>
<name>N1UTX4_9MICC</name>
<evidence type="ECO:0000256" key="2">
    <source>
        <dbReference type="ARBA" id="ARBA00022862"/>
    </source>
</evidence>
<dbReference type="InterPro" id="IPR036249">
    <property type="entry name" value="Thioredoxin-like_sf"/>
</dbReference>
<dbReference type="Pfam" id="PF08534">
    <property type="entry name" value="Redoxin"/>
    <property type="match status" value="1"/>
</dbReference>
<evidence type="ECO:0000256" key="1">
    <source>
        <dbReference type="ARBA" id="ARBA00022559"/>
    </source>
</evidence>
<evidence type="ECO:0000313" key="7">
    <source>
        <dbReference type="EMBL" id="EMY33856.1"/>
    </source>
</evidence>
<dbReference type="InterPro" id="IPR013740">
    <property type="entry name" value="Redoxin"/>
</dbReference>